<evidence type="ECO:0000259" key="8">
    <source>
        <dbReference type="Pfam" id="PF01694"/>
    </source>
</evidence>
<keyword evidence="10" id="KW-1185">Reference proteome</keyword>
<evidence type="ECO:0000313" key="10">
    <source>
        <dbReference type="Proteomes" id="UP001596516"/>
    </source>
</evidence>
<gene>
    <name evidence="9" type="ORF">ACFQXB_09000</name>
</gene>
<feature type="transmembrane region" description="Helical" evidence="7">
    <location>
        <begin position="12"/>
        <end position="30"/>
    </location>
</feature>
<evidence type="ECO:0000256" key="6">
    <source>
        <dbReference type="ARBA" id="ARBA00023136"/>
    </source>
</evidence>
<feature type="transmembrane region" description="Helical" evidence="7">
    <location>
        <begin position="159"/>
        <end position="180"/>
    </location>
</feature>
<evidence type="ECO:0000256" key="4">
    <source>
        <dbReference type="ARBA" id="ARBA00022801"/>
    </source>
</evidence>
<accession>A0ABW2UJV2</accession>
<dbReference type="InterPro" id="IPR050925">
    <property type="entry name" value="Rhomboid_protease_S54"/>
</dbReference>
<dbReference type="RefSeq" id="WP_377402403.1">
    <property type="nucleotide sequence ID" value="NZ_JBHTFQ010000004.1"/>
</dbReference>
<protein>
    <submittedName>
        <fullName evidence="9">Rhomboid family intramembrane serine protease</fullName>
        <ecNumber evidence="9">3.4.21.-</ecNumber>
    </submittedName>
</protein>
<feature type="transmembrane region" description="Helical" evidence="7">
    <location>
        <begin position="104"/>
        <end position="123"/>
    </location>
</feature>
<evidence type="ECO:0000256" key="2">
    <source>
        <dbReference type="ARBA" id="ARBA00009045"/>
    </source>
</evidence>
<reference evidence="10" key="1">
    <citation type="journal article" date="2019" name="Int. J. Syst. Evol. Microbiol.">
        <title>The Global Catalogue of Microorganisms (GCM) 10K type strain sequencing project: providing services to taxonomists for standard genome sequencing and annotation.</title>
        <authorList>
            <consortium name="The Broad Institute Genomics Platform"/>
            <consortium name="The Broad Institute Genome Sequencing Center for Infectious Disease"/>
            <person name="Wu L."/>
            <person name="Ma J."/>
        </authorList>
    </citation>
    <scope>NUCLEOTIDE SEQUENCE [LARGE SCALE GENOMIC DNA]</scope>
    <source>
        <strain evidence="10">CGMCC 1.12750</strain>
    </source>
</reference>
<dbReference type="Pfam" id="PF01694">
    <property type="entry name" value="Rhomboid"/>
    <property type="match status" value="1"/>
</dbReference>
<feature type="transmembrane region" description="Helical" evidence="7">
    <location>
        <begin position="129"/>
        <end position="147"/>
    </location>
</feature>
<dbReference type="Proteomes" id="UP001596516">
    <property type="component" value="Unassembled WGS sequence"/>
</dbReference>
<feature type="domain" description="Peptidase S54 rhomboid" evidence="8">
    <location>
        <begin position="68"/>
        <end position="204"/>
    </location>
</feature>
<dbReference type="PANTHER" id="PTHR43731:SF14">
    <property type="entry name" value="PRESENILIN-ASSOCIATED RHOMBOID-LIKE PROTEIN, MITOCHONDRIAL"/>
    <property type="match status" value="1"/>
</dbReference>
<comment type="similarity">
    <text evidence="2">Belongs to the peptidase S54 family.</text>
</comment>
<proteinExistence type="inferred from homology"/>
<organism evidence="9 10">
    <name type="scientific">Plastorhodobacter daqingensis</name>
    <dbReference type="NCBI Taxonomy" id="1387281"/>
    <lineage>
        <taxon>Bacteria</taxon>
        <taxon>Pseudomonadati</taxon>
        <taxon>Pseudomonadota</taxon>
        <taxon>Alphaproteobacteria</taxon>
        <taxon>Rhodobacterales</taxon>
        <taxon>Paracoccaceae</taxon>
        <taxon>Plastorhodobacter</taxon>
    </lineage>
</organism>
<keyword evidence="6 7" id="KW-0472">Membrane</keyword>
<dbReference type="EC" id="3.4.21.-" evidence="9"/>
<dbReference type="SUPFAM" id="SSF144091">
    <property type="entry name" value="Rhomboid-like"/>
    <property type="match status" value="1"/>
</dbReference>
<name>A0ABW2UJV2_9RHOB</name>
<feature type="transmembrane region" description="Helical" evidence="7">
    <location>
        <begin position="42"/>
        <end position="61"/>
    </location>
</feature>
<keyword evidence="5 7" id="KW-1133">Transmembrane helix</keyword>
<evidence type="ECO:0000256" key="5">
    <source>
        <dbReference type="ARBA" id="ARBA00022989"/>
    </source>
</evidence>
<evidence type="ECO:0000313" key="9">
    <source>
        <dbReference type="EMBL" id="MFC7704330.1"/>
    </source>
</evidence>
<dbReference type="EMBL" id="JBHTFQ010000004">
    <property type="protein sequence ID" value="MFC7704330.1"/>
    <property type="molecule type" value="Genomic_DNA"/>
</dbReference>
<dbReference type="InterPro" id="IPR022764">
    <property type="entry name" value="Peptidase_S54_rhomboid_dom"/>
</dbReference>
<dbReference type="GO" id="GO:0008233">
    <property type="term" value="F:peptidase activity"/>
    <property type="evidence" value="ECO:0007669"/>
    <property type="project" value="UniProtKB-KW"/>
</dbReference>
<comment type="subcellular location">
    <subcellularLocation>
        <location evidence="1">Membrane</location>
        <topology evidence="1">Multi-pass membrane protein</topology>
    </subcellularLocation>
</comment>
<keyword evidence="4 9" id="KW-0378">Hydrolase</keyword>
<keyword evidence="9" id="KW-0645">Protease</keyword>
<keyword evidence="3 7" id="KW-0812">Transmembrane</keyword>
<comment type="caution">
    <text evidence="9">The sequence shown here is derived from an EMBL/GenBank/DDBJ whole genome shotgun (WGS) entry which is preliminary data.</text>
</comment>
<feature type="transmembrane region" description="Helical" evidence="7">
    <location>
        <begin position="186"/>
        <end position="207"/>
    </location>
</feature>
<dbReference type="PANTHER" id="PTHR43731">
    <property type="entry name" value="RHOMBOID PROTEASE"/>
    <property type="match status" value="1"/>
</dbReference>
<evidence type="ECO:0000256" key="7">
    <source>
        <dbReference type="SAM" id="Phobius"/>
    </source>
</evidence>
<evidence type="ECO:0000256" key="1">
    <source>
        <dbReference type="ARBA" id="ARBA00004141"/>
    </source>
</evidence>
<evidence type="ECO:0000256" key="3">
    <source>
        <dbReference type="ARBA" id="ARBA00022692"/>
    </source>
</evidence>
<sequence length="214" mass="22300">MAHRDEGVPPALWGLVGVMAAIEFALWLSDSGVLGQDLRMTALIYGAFWPQLLEGTLIGAYPGQTAAMFVTHAFLHGGFLHLAMNAVVLLALGKAVTEQAGTVALMLVFLISAIGGGAGFALLSDGEAPMIGASGAVFGFIGLWQYGEARLRLARRMSLRPVLGTCLGLILANVVIAVMLQGALAWEAHLGGFLAGAALGPLVTRLVQARQRPV</sequence>
<dbReference type="GO" id="GO:0006508">
    <property type="term" value="P:proteolysis"/>
    <property type="evidence" value="ECO:0007669"/>
    <property type="project" value="UniProtKB-KW"/>
</dbReference>
<feature type="transmembrane region" description="Helical" evidence="7">
    <location>
        <begin position="73"/>
        <end position="92"/>
    </location>
</feature>
<dbReference type="Gene3D" id="1.20.1540.10">
    <property type="entry name" value="Rhomboid-like"/>
    <property type="match status" value="1"/>
</dbReference>
<dbReference type="InterPro" id="IPR035952">
    <property type="entry name" value="Rhomboid-like_sf"/>
</dbReference>